<dbReference type="PDB" id="8ZP6">
    <property type="method" value="X-ray"/>
    <property type="resolution" value="2.10 A"/>
    <property type="chains" value="A=1-293"/>
</dbReference>
<dbReference type="Gene3D" id="3.40.50.1820">
    <property type="entry name" value="alpha/beta hydrolase"/>
    <property type="match status" value="1"/>
</dbReference>
<feature type="domain" description="AB hydrolase-1" evidence="2">
    <location>
        <begin position="30"/>
        <end position="281"/>
    </location>
</feature>
<dbReference type="GO" id="GO:0016787">
    <property type="term" value="F:hydrolase activity"/>
    <property type="evidence" value="ECO:0007669"/>
    <property type="project" value="UniProtKB-KW"/>
</dbReference>
<dbReference type="InterPro" id="IPR000639">
    <property type="entry name" value="Epox_hydrolase-like"/>
</dbReference>
<proteinExistence type="evidence at protein level"/>
<evidence type="ECO:0007829" key="5">
    <source>
        <dbReference type="PDB" id="8ZP6"/>
    </source>
</evidence>
<dbReference type="KEGG" id="mdx:BTO20_37290"/>
<dbReference type="PRINTS" id="PR00412">
    <property type="entry name" value="EPOXHYDRLASE"/>
</dbReference>
<evidence type="ECO:0000259" key="2">
    <source>
        <dbReference type="Pfam" id="PF00561"/>
    </source>
</evidence>
<sequence length="293" mass="33794">MTIRRPEHFTHHEVQLSDVKIHYVREGAGPTLLLLHGWPGFWWEWSKVIGPLSERFDVIVPDLRGFGDSEKPDLSDLAQYSLERVADDQAELLNALGIDQAYVVGHDYSAIVVHKFIRKYPDRVVKAAIFDPITPDFGPFYLGFPHIAESWYSQFHQTDMSVELVTSSREACRIYFKHFFDHWSYHAPLLTQDELDIYVDNCMKPNNVHGGFNYYRSNLSVTSDPWTDLDRTVSDLPVTMLWGVGDPVVPSSLVHQVPNYYSNYTMELIQDAGHFMMVEKPEVVIDRLKAGFR</sequence>
<dbReference type="PANTHER" id="PTHR43329">
    <property type="entry name" value="EPOXIDE HYDROLASE"/>
    <property type="match status" value="1"/>
</dbReference>
<dbReference type="SUPFAM" id="SSF53474">
    <property type="entry name" value="alpha/beta-Hydrolases"/>
    <property type="match status" value="1"/>
</dbReference>
<evidence type="ECO:0000313" key="3">
    <source>
        <dbReference type="EMBL" id="ART74297.1"/>
    </source>
</evidence>
<keyword evidence="3" id="KW-0614">Plasmid</keyword>
<geneLocation type="plasmid" evidence="3 4">
    <name>unnamed2</name>
</geneLocation>
<dbReference type="RefSeq" id="WP_087083498.1">
    <property type="nucleotide sequence ID" value="NZ_CP020811.1"/>
</dbReference>
<keyword evidence="1" id="KW-0378">Hydrolase</keyword>
<reference evidence="3 4" key="1">
    <citation type="submission" date="2017-04" db="EMBL/GenBank/DDBJ databases">
        <title>Whole Genome Sequence of 1,4-Dioxane Degrading Bacterium Mycobacterium dioxanotrophicus PH-06.</title>
        <authorList>
            <person name="He Y."/>
        </authorList>
    </citation>
    <scope>NUCLEOTIDE SEQUENCE [LARGE SCALE GENOMIC DNA]</scope>
    <source>
        <strain evidence="3 4">PH-06</strain>
        <plasmid evidence="3 4">unnamed2</plasmid>
    </source>
</reference>
<keyword evidence="5" id="KW-0002">3D-structure</keyword>
<keyword evidence="4" id="KW-1185">Reference proteome</keyword>
<dbReference type="EMBL" id="CP020811">
    <property type="protein sequence ID" value="ART74297.1"/>
    <property type="molecule type" value="Genomic_DNA"/>
</dbReference>
<gene>
    <name evidence="3" type="ORF">BTO20_37290</name>
</gene>
<dbReference type="Pfam" id="PF00561">
    <property type="entry name" value="Abhydrolase_1"/>
    <property type="match status" value="1"/>
</dbReference>
<name>A0A1Y0CH10_9MYCO</name>
<dbReference type="InterPro" id="IPR029058">
    <property type="entry name" value="AB_hydrolase_fold"/>
</dbReference>
<accession>A0A1Y0CH10</accession>
<evidence type="ECO:0000256" key="1">
    <source>
        <dbReference type="ARBA" id="ARBA00022801"/>
    </source>
</evidence>
<dbReference type="Proteomes" id="UP000195331">
    <property type="component" value="Plasmid unnamed2"/>
</dbReference>
<reference evidence="5" key="2">
    <citation type="submission" date="2024-05" db="PDB data bank">
        <title>Crystal structure of Epoxide hydrolase MdEH (Mycobacterium dioxanotrophicus).</title>
        <authorList>
            <person name="Zhou Y."/>
            <person name="Lan D.M."/>
            <person name="Wang Y.H."/>
        </authorList>
    </citation>
    <scope>X-RAY CRYSTALLOGRAPHY (2.10 ANGSTROMS)</scope>
</reference>
<evidence type="ECO:0000313" key="4">
    <source>
        <dbReference type="Proteomes" id="UP000195331"/>
    </source>
</evidence>
<organism evidence="3 4">
    <name type="scientific">Mycobacterium dioxanotrophicus</name>
    <dbReference type="NCBI Taxonomy" id="482462"/>
    <lineage>
        <taxon>Bacteria</taxon>
        <taxon>Bacillati</taxon>
        <taxon>Actinomycetota</taxon>
        <taxon>Actinomycetes</taxon>
        <taxon>Mycobacteriales</taxon>
        <taxon>Mycobacteriaceae</taxon>
        <taxon>Mycobacterium</taxon>
    </lineage>
</organism>
<protein>
    <recommendedName>
        <fullName evidence="2">AB hydrolase-1 domain-containing protein</fullName>
    </recommendedName>
</protein>
<dbReference type="InterPro" id="IPR000073">
    <property type="entry name" value="AB_hydrolase_1"/>
</dbReference>
<dbReference type="SMR" id="A0A1Y0CH10"/>
<dbReference type="AlphaFoldDB" id="A0A1Y0CH10"/>